<proteinExistence type="predicted"/>
<protein>
    <submittedName>
        <fullName evidence="1">Uncharacterized protein</fullName>
    </submittedName>
</protein>
<name>A0A371GH50_MUCPR</name>
<organism evidence="1 2">
    <name type="scientific">Mucuna pruriens</name>
    <name type="common">Velvet bean</name>
    <name type="synonym">Dolichos pruriens</name>
    <dbReference type="NCBI Taxonomy" id="157652"/>
    <lineage>
        <taxon>Eukaryota</taxon>
        <taxon>Viridiplantae</taxon>
        <taxon>Streptophyta</taxon>
        <taxon>Embryophyta</taxon>
        <taxon>Tracheophyta</taxon>
        <taxon>Spermatophyta</taxon>
        <taxon>Magnoliopsida</taxon>
        <taxon>eudicotyledons</taxon>
        <taxon>Gunneridae</taxon>
        <taxon>Pentapetalae</taxon>
        <taxon>rosids</taxon>
        <taxon>fabids</taxon>
        <taxon>Fabales</taxon>
        <taxon>Fabaceae</taxon>
        <taxon>Papilionoideae</taxon>
        <taxon>50 kb inversion clade</taxon>
        <taxon>NPAAA clade</taxon>
        <taxon>indigoferoid/millettioid clade</taxon>
        <taxon>Phaseoleae</taxon>
        <taxon>Mucuna</taxon>
    </lineage>
</organism>
<comment type="caution">
    <text evidence="1">The sequence shown here is derived from an EMBL/GenBank/DDBJ whole genome shotgun (WGS) entry which is preliminary data.</text>
</comment>
<reference evidence="1" key="1">
    <citation type="submission" date="2018-05" db="EMBL/GenBank/DDBJ databases">
        <title>Draft genome of Mucuna pruriens seed.</title>
        <authorList>
            <person name="Nnadi N.E."/>
            <person name="Vos R."/>
            <person name="Hasami M.H."/>
            <person name="Devisetty U.K."/>
            <person name="Aguiy J.C."/>
        </authorList>
    </citation>
    <scope>NUCLEOTIDE SEQUENCE [LARGE SCALE GENOMIC DNA]</scope>
    <source>
        <strain evidence="1">JCA_2017</strain>
    </source>
</reference>
<feature type="non-terminal residue" evidence="1">
    <location>
        <position position="1"/>
    </location>
</feature>
<gene>
    <name evidence="1" type="ORF">CR513_28334</name>
</gene>
<sequence length="214" mass="24389">MKDDKRGNWEAIGSSFHLGSTLPNLASQRSYGPKVQKTMGHMYAYVQILSKGPLPSPQHRLIGITKSTCTPWTKSRLYSLLMMTTFVIRGYLSKIDRTNIQRPDRFGPRVSSIARSSPKFLGYMLTKRGIEANLDKYKTIIIYEPTQISMKPTIEPTNVCSISYNASWKDPIGTFLWTEKAPNDPLAAKKLIREASKYTLIFQQLYKRDFLTPS</sequence>
<dbReference type="EMBL" id="QJKJ01005549">
    <property type="protein sequence ID" value="RDX89872.1"/>
    <property type="molecule type" value="Genomic_DNA"/>
</dbReference>
<dbReference type="AlphaFoldDB" id="A0A371GH50"/>
<dbReference type="Proteomes" id="UP000257109">
    <property type="component" value="Unassembled WGS sequence"/>
</dbReference>
<accession>A0A371GH50</accession>
<keyword evidence="2" id="KW-1185">Reference proteome</keyword>
<evidence type="ECO:0000313" key="2">
    <source>
        <dbReference type="Proteomes" id="UP000257109"/>
    </source>
</evidence>
<evidence type="ECO:0000313" key="1">
    <source>
        <dbReference type="EMBL" id="RDX89872.1"/>
    </source>
</evidence>